<dbReference type="RefSeq" id="XP_067923656.1">
    <property type="nucleotide sequence ID" value="XM_068064369.1"/>
</dbReference>
<gene>
    <name evidence="2" type="ORF">CSUI_004176</name>
</gene>
<keyword evidence="1" id="KW-0472">Membrane</keyword>
<accession>A0A2C6KY76</accession>
<keyword evidence="1" id="KW-0812">Transmembrane</keyword>
<evidence type="ECO:0000256" key="1">
    <source>
        <dbReference type="SAM" id="Phobius"/>
    </source>
</evidence>
<dbReference type="Proteomes" id="UP000221165">
    <property type="component" value="Unassembled WGS sequence"/>
</dbReference>
<sequence length="79" mass="9001">MNPSFLNVPGEKAVIFSLMLLTMHLCLRLFPRSLKKREMEIEERAAGLGRSGWEPGAVHALSGRHRNIHLWGYSTTQVR</sequence>
<comment type="caution">
    <text evidence="2">The sequence shown here is derived from an EMBL/GenBank/DDBJ whole genome shotgun (WGS) entry which is preliminary data.</text>
</comment>
<feature type="transmembrane region" description="Helical" evidence="1">
    <location>
        <begin position="12"/>
        <end position="30"/>
    </location>
</feature>
<dbReference type="EMBL" id="MIGC01001917">
    <property type="protein sequence ID" value="PHJ21977.1"/>
    <property type="molecule type" value="Genomic_DNA"/>
</dbReference>
<dbReference type="VEuPathDB" id="ToxoDB:CSUI_004176"/>
<dbReference type="GeneID" id="94427580"/>
<proteinExistence type="predicted"/>
<protein>
    <submittedName>
        <fullName evidence="2">Uncharacterized protein</fullName>
    </submittedName>
</protein>
<keyword evidence="3" id="KW-1185">Reference proteome</keyword>
<reference evidence="2 3" key="1">
    <citation type="journal article" date="2017" name="Int. J. Parasitol.">
        <title>The genome of the protozoan parasite Cystoisospora suis and a reverse vaccinology approach to identify vaccine candidates.</title>
        <authorList>
            <person name="Palmieri N."/>
            <person name="Shrestha A."/>
            <person name="Ruttkowski B."/>
            <person name="Beck T."/>
            <person name="Vogl C."/>
            <person name="Tomley F."/>
            <person name="Blake D.P."/>
            <person name="Joachim A."/>
        </authorList>
    </citation>
    <scope>NUCLEOTIDE SEQUENCE [LARGE SCALE GENOMIC DNA]</scope>
    <source>
        <strain evidence="2 3">Wien I</strain>
    </source>
</reference>
<evidence type="ECO:0000313" key="2">
    <source>
        <dbReference type="EMBL" id="PHJ21977.1"/>
    </source>
</evidence>
<keyword evidence="1" id="KW-1133">Transmembrane helix</keyword>
<dbReference type="AlphaFoldDB" id="A0A2C6KY76"/>
<evidence type="ECO:0000313" key="3">
    <source>
        <dbReference type="Proteomes" id="UP000221165"/>
    </source>
</evidence>
<organism evidence="2 3">
    <name type="scientific">Cystoisospora suis</name>
    <dbReference type="NCBI Taxonomy" id="483139"/>
    <lineage>
        <taxon>Eukaryota</taxon>
        <taxon>Sar</taxon>
        <taxon>Alveolata</taxon>
        <taxon>Apicomplexa</taxon>
        <taxon>Conoidasida</taxon>
        <taxon>Coccidia</taxon>
        <taxon>Eucoccidiorida</taxon>
        <taxon>Eimeriorina</taxon>
        <taxon>Sarcocystidae</taxon>
        <taxon>Cystoisospora</taxon>
    </lineage>
</organism>
<name>A0A2C6KY76_9APIC</name>